<reference evidence="1 2" key="1">
    <citation type="submission" date="2018-03" db="EMBL/GenBank/DDBJ databases">
        <title>The Complete Genome of Celeribacter baekdonensis strain LH4, a Thiosulfate-Oxidizing Alphaproteobacterium Isolated from Gulf of Mexico Continental Slope Sediments.</title>
        <authorList>
            <person name="Flood B.E."/>
            <person name="Bailey J.V."/>
            <person name="Leprich D."/>
        </authorList>
    </citation>
    <scope>NUCLEOTIDE SEQUENCE [LARGE SCALE GENOMIC DNA]</scope>
    <source>
        <strain evidence="1 2">LH4</strain>
    </source>
</reference>
<gene>
    <name evidence="1" type="ORF">DA792_19360</name>
</gene>
<name>A0A2R4M749_9RHOB</name>
<sequence length="76" mass="8169">MMMQESLSDTVEQAQAQTVSMRQAAILRAARLPDAPLAMPRQLIERPLAEAVAHTPLLSRLIGSFASGVGRAARGR</sequence>
<organism evidence="1 2">
    <name type="scientific">Celeribacter baekdonensis</name>
    <dbReference type="NCBI Taxonomy" id="875171"/>
    <lineage>
        <taxon>Bacteria</taxon>
        <taxon>Pseudomonadati</taxon>
        <taxon>Pseudomonadota</taxon>
        <taxon>Alphaproteobacteria</taxon>
        <taxon>Rhodobacterales</taxon>
        <taxon>Roseobacteraceae</taxon>
        <taxon>Celeribacter</taxon>
    </lineage>
</organism>
<evidence type="ECO:0000313" key="2">
    <source>
        <dbReference type="Proteomes" id="UP000241447"/>
    </source>
</evidence>
<dbReference type="EMBL" id="CP028475">
    <property type="protein sequence ID" value="AVW92976.1"/>
    <property type="molecule type" value="Genomic_DNA"/>
</dbReference>
<protein>
    <submittedName>
        <fullName evidence="1">Uncharacterized protein</fullName>
    </submittedName>
</protein>
<proteinExistence type="predicted"/>
<accession>A0A2R4M749</accession>
<evidence type="ECO:0000313" key="1">
    <source>
        <dbReference type="EMBL" id="AVW92976.1"/>
    </source>
</evidence>
<dbReference type="KEGG" id="cbak:DA792_19360"/>
<dbReference type="AlphaFoldDB" id="A0A2R4M749"/>
<dbReference type="Proteomes" id="UP000241447">
    <property type="component" value="Chromosome"/>
</dbReference>